<keyword evidence="2" id="KW-0804">Transcription</keyword>
<dbReference type="CDD" id="cd03137">
    <property type="entry name" value="GATase1_AraC_1"/>
    <property type="match status" value="1"/>
</dbReference>
<keyword evidence="1" id="KW-0805">Transcription regulation</keyword>
<dbReference type="PANTHER" id="PTHR43130">
    <property type="entry name" value="ARAC-FAMILY TRANSCRIPTIONAL REGULATOR"/>
    <property type="match status" value="1"/>
</dbReference>
<dbReference type="SUPFAM" id="SSF46689">
    <property type="entry name" value="Homeodomain-like"/>
    <property type="match status" value="2"/>
</dbReference>
<dbReference type="SMART" id="SM00342">
    <property type="entry name" value="HTH_ARAC"/>
    <property type="match status" value="1"/>
</dbReference>
<dbReference type="Proteomes" id="UP001273935">
    <property type="component" value="Unassembled WGS sequence"/>
</dbReference>
<proteinExistence type="predicted"/>
<protein>
    <submittedName>
        <fullName evidence="4">GlxA family transcriptional regulator</fullName>
    </submittedName>
</protein>
<dbReference type="SUPFAM" id="SSF52317">
    <property type="entry name" value="Class I glutamine amidotransferase-like"/>
    <property type="match status" value="1"/>
</dbReference>
<dbReference type="InterPro" id="IPR009057">
    <property type="entry name" value="Homeodomain-like_sf"/>
</dbReference>
<reference evidence="4 5" key="1">
    <citation type="submission" date="2023-10" db="EMBL/GenBank/DDBJ databases">
        <title>Pseudomonas otitidis isolated from a paediatric patient with cystic fibrosis in Chile.</title>
        <authorList>
            <person name="Amsteins-Romero L."/>
            <person name="Opazo-Capurro A."/>
            <person name="Matus-Kohler M."/>
            <person name="Gonzalez-Rocha G."/>
        </authorList>
    </citation>
    <scope>NUCLEOTIDE SEQUENCE [LARGE SCALE GENOMIC DNA]</scope>
    <source>
        <strain evidence="4 5">P-714</strain>
    </source>
</reference>
<keyword evidence="5" id="KW-1185">Reference proteome</keyword>
<dbReference type="InterPro" id="IPR029062">
    <property type="entry name" value="Class_I_gatase-like"/>
</dbReference>
<dbReference type="PROSITE" id="PS01124">
    <property type="entry name" value="HTH_ARAC_FAMILY_2"/>
    <property type="match status" value="1"/>
</dbReference>
<evidence type="ECO:0000256" key="1">
    <source>
        <dbReference type="ARBA" id="ARBA00023015"/>
    </source>
</evidence>
<comment type="caution">
    <text evidence="4">The sequence shown here is derived from an EMBL/GenBank/DDBJ whole genome shotgun (WGS) entry which is preliminary data.</text>
</comment>
<gene>
    <name evidence="4" type="ORF">R0G64_22860</name>
</gene>
<organism evidence="4 5">
    <name type="scientific">Metapseudomonas otitidis</name>
    <dbReference type="NCBI Taxonomy" id="319939"/>
    <lineage>
        <taxon>Bacteria</taxon>
        <taxon>Pseudomonadati</taxon>
        <taxon>Pseudomonadota</taxon>
        <taxon>Gammaproteobacteria</taxon>
        <taxon>Pseudomonadales</taxon>
        <taxon>Pseudomonadaceae</taxon>
        <taxon>Metapseudomonas</taxon>
    </lineage>
</organism>
<dbReference type="InterPro" id="IPR052158">
    <property type="entry name" value="INH-QAR"/>
</dbReference>
<dbReference type="Gene3D" id="3.40.50.880">
    <property type="match status" value="1"/>
</dbReference>
<evidence type="ECO:0000256" key="2">
    <source>
        <dbReference type="ARBA" id="ARBA00023163"/>
    </source>
</evidence>
<dbReference type="Pfam" id="PF01965">
    <property type="entry name" value="DJ-1_PfpI"/>
    <property type="match status" value="1"/>
</dbReference>
<dbReference type="Pfam" id="PF12833">
    <property type="entry name" value="HTH_18"/>
    <property type="match status" value="1"/>
</dbReference>
<dbReference type="InterPro" id="IPR018060">
    <property type="entry name" value="HTH_AraC"/>
</dbReference>
<accession>A0ABU3XWG2</accession>
<evidence type="ECO:0000259" key="3">
    <source>
        <dbReference type="PROSITE" id="PS01124"/>
    </source>
</evidence>
<name>A0ABU3XWG2_9GAMM</name>
<evidence type="ECO:0000313" key="5">
    <source>
        <dbReference type="Proteomes" id="UP001273935"/>
    </source>
</evidence>
<evidence type="ECO:0000313" key="4">
    <source>
        <dbReference type="EMBL" id="MDV3442259.1"/>
    </source>
</evidence>
<feature type="domain" description="HTH araC/xylS-type" evidence="3">
    <location>
        <begin position="253"/>
        <end position="351"/>
    </location>
</feature>
<dbReference type="PANTHER" id="PTHR43130:SF3">
    <property type="entry name" value="HTH-TYPE TRANSCRIPTIONAL REGULATOR RV1931C"/>
    <property type="match status" value="1"/>
</dbReference>
<dbReference type="Gene3D" id="1.10.10.60">
    <property type="entry name" value="Homeodomain-like"/>
    <property type="match status" value="1"/>
</dbReference>
<dbReference type="RefSeq" id="WP_228291970.1">
    <property type="nucleotide sequence ID" value="NZ_BQHX01000001.1"/>
</dbReference>
<dbReference type="EMBL" id="JAWJUL010000108">
    <property type="protein sequence ID" value="MDV3442259.1"/>
    <property type="molecule type" value="Genomic_DNA"/>
</dbReference>
<dbReference type="InterPro" id="IPR002818">
    <property type="entry name" value="DJ-1/PfpI"/>
</dbReference>
<sequence>MAFGQEARHLACASGMTTVMTLEVATAYHDAITRTSGVSFMQRHICFLVYSGFVLLDLSGPLEAFSNANRGRPSSYRFTIASLEGGLIEASSGLQIATEAIQAVERFDTLIIVGAPTAPIDDRMPSLAAIIRQISANSRRTASVCTGAFLLAESGLLDGRVATTHWNYAPQLQARYPLLQVNGDRIWTEDGNVWTSAGMSAGIDMTLAMIEQDLGKEVSRSVARMLVVYYQRPGGQYQFSSLLDFDPGSDRIRAVLTYARDHLHEDLPVERLADVANMSVRQFGRVFAAAIGVTPSKAVERLRIESARPLVEDSNQTFEGIARRCGFGDADHMLRSFMRVVGRTPQELRRSSRQAKLDGSRV</sequence>